<reference evidence="1 2" key="1">
    <citation type="submission" date="2024-01" db="EMBL/GenBank/DDBJ databases">
        <title>The genomes of 5 underutilized Papilionoideae crops provide insights into root nodulation and disease resistanc.</title>
        <authorList>
            <person name="Jiang F."/>
        </authorList>
    </citation>
    <scope>NUCLEOTIDE SEQUENCE [LARGE SCALE GENOMIC DNA]</scope>
    <source>
        <strain evidence="1">LVBAO_FW01</strain>
        <tissue evidence="1">Leaves</tissue>
    </source>
</reference>
<protein>
    <submittedName>
        <fullName evidence="1">Uncharacterized protein</fullName>
    </submittedName>
</protein>
<dbReference type="EMBL" id="JAYMYQ010000003">
    <property type="protein sequence ID" value="KAK7345424.1"/>
    <property type="molecule type" value="Genomic_DNA"/>
</dbReference>
<proteinExistence type="predicted"/>
<comment type="caution">
    <text evidence="1">The sequence shown here is derived from an EMBL/GenBank/DDBJ whole genome shotgun (WGS) entry which is preliminary data.</text>
</comment>
<dbReference type="Proteomes" id="UP001367508">
    <property type="component" value="Unassembled WGS sequence"/>
</dbReference>
<keyword evidence="2" id="KW-1185">Reference proteome</keyword>
<organism evidence="1 2">
    <name type="scientific">Canavalia gladiata</name>
    <name type="common">Sword bean</name>
    <name type="synonym">Dolichos gladiatus</name>
    <dbReference type="NCBI Taxonomy" id="3824"/>
    <lineage>
        <taxon>Eukaryota</taxon>
        <taxon>Viridiplantae</taxon>
        <taxon>Streptophyta</taxon>
        <taxon>Embryophyta</taxon>
        <taxon>Tracheophyta</taxon>
        <taxon>Spermatophyta</taxon>
        <taxon>Magnoliopsida</taxon>
        <taxon>eudicotyledons</taxon>
        <taxon>Gunneridae</taxon>
        <taxon>Pentapetalae</taxon>
        <taxon>rosids</taxon>
        <taxon>fabids</taxon>
        <taxon>Fabales</taxon>
        <taxon>Fabaceae</taxon>
        <taxon>Papilionoideae</taxon>
        <taxon>50 kb inversion clade</taxon>
        <taxon>NPAAA clade</taxon>
        <taxon>indigoferoid/millettioid clade</taxon>
        <taxon>Phaseoleae</taxon>
        <taxon>Canavalia</taxon>
    </lineage>
</organism>
<sequence length="171" mass="20081">MRNFSCFAVITWFQEFSQTEKKGTQPRFEFELNKGGSDSPFLRQESKKLTKAASQHLCIGSQGNFTQTLRHLARTQLFTQCLVQLLKTSSLPCYREEEEEETKAESRQVDKPYKKMTVLERKERERDMFVFVYTCVESCNFNYNDHWLTQQLREGNSSQDNLISLSVEPHT</sequence>
<dbReference type="AlphaFoldDB" id="A0AAN9QRN4"/>
<gene>
    <name evidence="1" type="ORF">VNO77_16028</name>
</gene>
<name>A0AAN9QRN4_CANGL</name>
<evidence type="ECO:0000313" key="1">
    <source>
        <dbReference type="EMBL" id="KAK7345424.1"/>
    </source>
</evidence>
<accession>A0AAN9QRN4</accession>
<evidence type="ECO:0000313" key="2">
    <source>
        <dbReference type="Proteomes" id="UP001367508"/>
    </source>
</evidence>